<feature type="transmembrane region" description="Helical" evidence="1">
    <location>
        <begin position="179"/>
        <end position="197"/>
    </location>
</feature>
<feature type="transmembrane region" description="Helical" evidence="1">
    <location>
        <begin position="71"/>
        <end position="93"/>
    </location>
</feature>
<dbReference type="PANTHER" id="PTHR36435:SF1">
    <property type="entry name" value="CAAX AMINO TERMINAL PROTEASE FAMILY PROTEIN"/>
    <property type="match status" value="1"/>
</dbReference>
<dbReference type="InterPro" id="IPR052710">
    <property type="entry name" value="CAAX_protease"/>
</dbReference>
<keyword evidence="1" id="KW-1133">Transmembrane helix</keyword>
<proteinExistence type="predicted"/>
<reference evidence="3 4" key="1">
    <citation type="journal article" date="2018" name="bioRxiv">
        <title>Evidence of independent acquisition and adaption of ultra-small bacteria to human hosts across the highly diverse yet reduced genomes of the phylum Saccharibacteria.</title>
        <authorList>
            <person name="McLean J.S."/>
            <person name="Bor B."/>
            <person name="To T.T."/>
            <person name="Liu Q."/>
            <person name="Kearns K.A."/>
            <person name="Solden L.M."/>
            <person name="Wrighton K.C."/>
            <person name="He X."/>
            <person name="Shi W."/>
        </authorList>
    </citation>
    <scope>NUCLEOTIDE SEQUENCE [LARGE SCALE GENOMIC DNA]</scope>
    <source>
        <strain evidence="3 4">TM7_G3_2_Rum_HOT_351B</strain>
    </source>
</reference>
<organism evidence="3 4">
    <name type="scientific">Candidatus Nanosyncoccus alces</name>
    <dbReference type="NCBI Taxonomy" id="2171997"/>
    <lineage>
        <taxon>Bacteria</taxon>
        <taxon>Candidatus Saccharimonadota</taxon>
        <taxon>Candidatus Nanosyncoccalia</taxon>
        <taxon>Candidatus Nanosyncoccales</taxon>
        <taxon>Candidatus Nanosyncoccaceae</taxon>
        <taxon>Candidatus Nanosyncoccus</taxon>
    </lineage>
</organism>
<evidence type="ECO:0000313" key="3">
    <source>
        <dbReference type="EMBL" id="RYC74528.1"/>
    </source>
</evidence>
<protein>
    <recommendedName>
        <fullName evidence="2">CAAX prenyl protease 2/Lysostaphin resistance protein A-like domain-containing protein</fullName>
    </recommendedName>
</protein>
<reference evidence="3 4" key="2">
    <citation type="journal article" date="2020" name="Cell Rep.">
        <title>Acquisition and Adaptation of Ultra-small Parasitic Reduced Genome Bacteria to Mammalian Hosts.</title>
        <authorList>
            <person name="McLean J.S."/>
            <person name="Bor B."/>
            <person name="Kerns K.A."/>
            <person name="Liu Q."/>
            <person name="To T.T."/>
            <person name="Solden L."/>
            <person name="Hendrickson E.L."/>
            <person name="Wrighton K."/>
            <person name="Shi W."/>
            <person name="He X."/>
        </authorList>
    </citation>
    <scope>NUCLEOTIDE SEQUENCE [LARGE SCALE GENOMIC DNA]</scope>
    <source>
        <strain evidence="3 4">TM7_G3_2_Rum_HOT_351B</strain>
    </source>
</reference>
<evidence type="ECO:0000313" key="4">
    <source>
        <dbReference type="Proteomes" id="UP001191019"/>
    </source>
</evidence>
<evidence type="ECO:0000256" key="1">
    <source>
        <dbReference type="SAM" id="Phobius"/>
    </source>
</evidence>
<dbReference type="PANTHER" id="PTHR36435">
    <property type="entry name" value="SLR1288 PROTEIN"/>
    <property type="match status" value="1"/>
</dbReference>
<accession>A0ABY0FMV9</accession>
<dbReference type="InterPro" id="IPR003675">
    <property type="entry name" value="Rce1/LyrA-like_dom"/>
</dbReference>
<feature type="transmembrane region" description="Helical" evidence="1">
    <location>
        <begin position="134"/>
        <end position="159"/>
    </location>
</feature>
<dbReference type="RefSeq" id="WP_129735383.1">
    <property type="nucleotide sequence ID" value="NZ_PRLM01000006.1"/>
</dbReference>
<name>A0ABY0FMV9_9BACT</name>
<sequence length="284" mass="31413">MIKDKSSIAKKTSNKTSRQKSLQKQWRRLALKVLGLLIWVAAAVIVAQLVVGYLMLWTLGRETFLQPVPTALYSALSYIIALIWILFATPRIITKLKITNRRRTGGHYDKTASDVMSRNDLGLSGMPTWTDIGLAPVGFIVATLLAAGLVAIFNIFPWFDAEQAQEVGFSIYVTGFDRIIAFVILVLVAPIAEELIFRGWLYGKLRPMLSERMSNAASIAISIFLVSLLFGIIHLQWNVGVNVFAMSVVLCGLREATGTIYAGILMHMVKNGVAFYLLYVLGIG</sequence>
<feature type="transmembrane region" description="Helical" evidence="1">
    <location>
        <begin position="29"/>
        <end position="51"/>
    </location>
</feature>
<keyword evidence="4" id="KW-1185">Reference proteome</keyword>
<dbReference type="Pfam" id="PF02517">
    <property type="entry name" value="Rce1-like"/>
    <property type="match status" value="1"/>
</dbReference>
<dbReference type="EMBL" id="PRLM01000006">
    <property type="protein sequence ID" value="RYC74528.1"/>
    <property type="molecule type" value="Genomic_DNA"/>
</dbReference>
<comment type="caution">
    <text evidence="3">The sequence shown here is derived from an EMBL/GenBank/DDBJ whole genome shotgun (WGS) entry which is preliminary data.</text>
</comment>
<gene>
    <name evidence="3" type="ORF">G3RUM_00685</name>
</gene>
<keyword evidence="1" id="KW-0812">Transmembrane</keyword>
<keyword evidence="1" id="KW-0472">Membrane</keyword>
<dbReference type="Proteomes" id="UP001191019">
    <property type="component" value="Unassembled WGS sequence"/>
</dbReference>
<feature type="transmembrane region" description="Helical" evidence="1">
    <location>
        <begin position="217"/>
        <end position="239"/>
    </location>
</feature>
<feature type="transmembrane region" description="Helical" evidence="1">
    <location>
        <begin position="259"/>
        <end position="281"/>
    </location>
</feature>
<feature type="domain" description="CAAX prenyl protease 2/Lysostaphin resistance protein A-like" evidence="2">
    <location>
        <begin position="179"/>
        <end position="272"/>
    </location>
</feature>
<evidence type="ECO:0000259" key="2">
    <source>
        <dbReference type="Pfam" id="PF02517"/>
    </source>
</evidence>